<feature type="transmembrane region" description="Helical" evidence="10">
    <location>
        <begin position="22"/>
        <end position="41"/>
    </location>
</feature>
<dbReference type="SUPFAM" id="SSF55874">
    <property type="entry name" value="ATPase domain of HSP90 chaperone/DNA topoisomerase II/histidine kinase"/>
    <property type="match status" value="1"/>
</dbReference>
<keyword evidence="10" id="KW-0472">Membrane</keyword>
<dbReference type="Gene3D" id="1.20.5.1930">
    <property type="match status" value="1"/>
</dbReference>
<comment type="catalytic activity">
    <reaction evidence="1">
        <text>ATP + protein L-histidine = ADP + protein N-phospho-L-histidine.</text>
        <dbReference type="EC" id="2.7.13.3"/>
    </reaction>
</comment>
<keyword evidence="6 12" id="KW-0418">Kinase</keyword>
<evidence type="ECO:0000256" key="10">
    <source>
        <dbReference type="SAM" id="Phobius"/>
    </source>
</evidence>
<dbReference type="EMBL" id="SISG01000001">
    <property type="protein sequence ID" value="TBN58553.1"/>
    <property type="molecule type" value="Genomic_DNA"/>
</dbReference>
<dbReference type="CDD" id="cd16917">
    <property type="entry name" value="HATPase_UhpB-NarQ-NarX-like"/>
    <property type="match status" value="1"/>
</dbReference>
<evidence type="ECO:0000256" key="4">
    <source>
        <dbReference type="ARBA" id="ARBA00022679"/>
    </source>
</evidence>
<dbReference type="InterPro" id="IPR011712">
    <property type="entry name" value="Sig_transdc_His_kin_sub3_dim/P"/>
</dbReference>
<evidence type="ECO:0000256" key="5">
    <source>
        <dbReference type="ARBA" id="ARBA00022741"/>
    </source>
</evidence>
<keyword evidence="4" id="KW-0808">Transferase</keyword>
<dbReference type="GO" id="GO:0005524">
    <property type="term" value="F:ATP binding"/>
    <property type="evidence" value="ECO:0007669"/>
    <property type="project" value="UniProtKB-KW"/>
</dbReference>
<dbReference type="Pfam" id="PF07730">
    <property type="entry name" value="HisKA_3"/>
    <property type="match status" value="1"/>
</dbReference>
<gene>
    <name evidence="12" type="ORF">EYE40_06630</name>
</gene>
<feature type="transmembrane region" description="Helical" evidence="10">
    <location>
        <begin position="76"/>
        <end position="109"/>
    </location>
</feature>
<keyword evidence="9" id="KW-0175">Coiled coil</keyword>
<keyword evidence="5" id="KW-0547">Nucleotide-binding</keyword>
<accession>A0A4Q9H093</accession>
<comment type="caution">
    <text evidence="12">The sequence shown here is derived from an EMBL/GenBank/DDBJ whole genome shotgun (WGS) entry which is preliminary data.</text>
</comment>
<reference evidence="13" key="1">
    <citation type="submission" date="2019-02" db="EMBL/GenBank/DDBJ databases">
        <title>Glaciihabitans arcticus sp. nov., a psychrotolerant bacterium isolated from polar soil.</title>
        <authorList>
            <person name="Dahal R.H."/>
        </authorList>
    </citation>
    <scope>NUCLEOTIDE SEQUENCE [LARGE SCALE GENOMIC DNA]</scope>
    <source>
        <strain evidence="13">RP-3-7</strain>
    </source>
</reference>
<dbReference type="EC" id="2.7.13.3" evidence="2"/>
<keyword evidence="8" id="KW-0902">Two-component regulatory system</keyword>
<evidence type="ECO:0000313" key="13">
    <source>
        <dbReference type="Proteomes" id="UP000294194"/>
    </source>
</evidence>
<dbReference type="Gene3D" id="3.30.565.10">
    <property type="entry name" value="Histidine kinase-like ATPase, C-terminal domain"/>
    <property type="match status" value="1"/>
</dbReference>
<feature type="transmembrane region" description="Helical" evidence="10">
    <location>
        <begin position="53"/>
        <end position="70"/>
    </location>
</feature>
<dbReference type="PANTHER" id="PTHR24421">
    <property type="entry name" value="NITRATE/NITRITE SENSOR PROTEIN NARX-RELATED"/>
    <property type="match status" value="1"/>
</dbReference>
<sequence>MPRTPGVIRRFWARHPRLTDSLIAIGYWLGAIGLTLLTAAVPRSEVTPKPIPMVIAGLVVLTIAAGALLFRRSRPWIPVFAAWAGTLAAAPLIGFSDLALIPIAVYGLAIYRSARAAWIAYAASVPISTIAYLLSSPTDNTDTGIVGMTLDGGVPAAVFLLIVVLVAINIGNRRRYVTALIDRAARLEREREQLARLAALDERSRIAREMHDIVSHSLTVMVTLAEGSAAIAPEDAERARDGMRRVAETGRSALTDMRRMLGVLNENEVAELAPQPGVVDLHELVEGFRTAGLPVRFVSRGQEPGDPALQLAVYRIVQESLTNVLKHALGPADVEVDVRFRRGSTSIVVTDDGAPSTEPIGTGGHGTVGMRERVAVYGGTLESAPCPTRGWRLAATLNHDRSGDA</sequence>
<keyword evidence="10" id="KW-0812">Transmembrane</keyword>
<keyword evidence="10" id="KW-1133">Transmembrane helix</keyword>
<proteinExistence type="predicted"/>
<evidence type="ECO:0000256" key="6">
    <source>
        <dbReference type="ARBA" id="ARBA00022777"/>
    </source>
</evidence>
<dbReference type="GO" id="GO:0000155">
    <property type="term" value="F:phosphorelay sensor kinase activity"/>
    <property type="evidence" value="ECO:0007669"/>
    <property type="project" value="InterPro"/>
</dbReference>
<dbReference type="InterPro" id="IPR036890">
    <property type="entry name" value="HATPase_C_sf"/>
</dbReference>
<name>A0A4Q9H093_9MICO</name>
<protein>
    <recommendedName>
        <fullName evidence="2">histidine kinase</fullName>
        <ecNumber evidence="2">2.7.13.3</ecNumber>
    </recommendedName>
</protein>
<organism evidence="12 13">
    <name type="scientific">Glaciihabitans arcticus</name>
    <dbReference type="NCBI Taxonomy" id="2668039"/>
    <lineage>
        <taxon>Bacteria</taxon>
        <taxon>Bacillati</taxon>
        <taxon>Actinomycetota</taxon>
        <taxon>Actinomycetes</taxon>
        <taxon>Micrococcales</taxon>
        <taxon>Microbacteriaceae</taxon>
        <taxon>Glaciihabitans</taxon>
    </lineage>
</organism>
<evidence type="ECO:0000256" key="8">
    <source>
        <dbReference type="ARBA" id="ARBA00023012"/>
    </source>
</evidence>
<feature type="domain" description="Signal transduction histidine kinase subgroup 3 dimerisation and phosphoacceptor" evidence="11">
    <location>
        <begin position="202"/>
        <end position="266"/>
    </location>
</feature>
<evidence type="ECO:0000256" key="2">
    <source>
        <dbReference type="ARBA" id="ARBA00012438"/>
    </source>
</evidence>
<evidence type="ECO:0000256" key="7">
    <source>
        <dbReference type="ARBA" id="ARBA00022840"/>
    </source>
</evidence>
<evidence type="ECO:0000259" key="11">
    <source>
        <dbReference type="Pfam" id="PF07730"/>
    </source>
</evidence>
<dbReference type="InterPro" id="IPR050482">
    <property type="entry name" value="Sensor_HK_TwoCompSys"/>
</dbReference>
<feature type="transmembrane region" description="Helical" evidence="10">
    <location>
        <begin position="116"/>
        <end position="134"/>
    </location>
</feature>
<dbReference type="PANTHER" id="PTHR24421:SF10">
    <property type="entry name" value="NITRATE_NITRITE SENSOR PROTEIN NARQ"/>
    <property type="match status" value="1"/>
</dbReference>
<feature type="coiled-coil region" evidence="9">
    <location>
        <begin position="177"/>
        <end position="204"/>
    </location>
</feature>
<keyword evidence="13" id="KW-1185">Reference proteome</keyword>
<dbReference type="GO" id="GO:0046983">
    <property type="term" value="F:protein dimerization activity"/>
    <property type="evidence" value="ECO:0007669"/>
    <property type="project" value="InterPro"/>
</dbReference>
<evidence type="ECO:0000256" key="3">
    <source>
        <dbReference type="ARBA" id="ARBA00022553"/>
    </source>
</evidence>
<dbReference type="AlphaFoldDB" id="A0A4Q9H093"/>
<dbReference type="Proteomes" id="UP000294194">
    <property type="component" value="Unassembled WGS sequence"/>
</dbReference>
<evidence type="ECO:0000256" key="9">
    <source>
        <dbReference type="SAM" id="Coils"/>
    </source>
</evidence>
<feature type="transmembrane region" description="Helical" evidence="10">
    <location>
        <begin position="154"/>
        <end position="171"/>
    </location>
</feature>
<evidence type="ECO:0000256" key="1">
    <source>
        <dbReference type="ARBA" id="ARBA00000085"/>
    </source>
</evidence>
<dbReference type="GO" id="GO:0016020">
    <property type="term" value="C:membrane"/>
    <property type="evidence" value="ECO:0007669"/>
    <property type="project" value="InterPro"/>
</dbReference>
<keyword evidence="7" id="KW-0067">ATP-binding</keyword>
<keyword evidence="3" id="KW-0597">Phosphoprotein</keyword>
<evidence type="ECO:0000313" key="12">
    <source>
        <dbReference type="EMBL" id="TBN58553.1"/>
    </source>
</evidence>